<keyword evidence="3" id="KW-1185">Reference proteome</keyword>
<feature type="region of interest" description="Disordered" evidence="1">
    <location>
        <begin position="22"/>
        <end position="56"/>
    </location>
</feature>
<name>A0ABY4B564_9BACT</name>
<evidence type="ECO:0000256" key="1">
    <source>
        <dbReference type="SAM" id="MobiDB-lite"/>
    </source>
</evidence>
<dbReference type="EMBL" id="CP094534">
    <property type="protein sequence ID" value="UOE32851.1"/>
    <property type="molecule type" value="Genomic_DNA"/>
</dbReference>
<reference evidence="2 3" key="1">
    <citation type="submission" date="2022-03" db="EMBL/GenBank/DDBJ databases">
        <title>Hymenobactersp. isolated from the air.</title>
        <authorList>
            <person name="Won M."/>
            <person name="Kwon S.-W."/>
        </authorList>
    </citation>
    <scope>NUCLEOTIDE SEQUENCE [LARGE SCALE GENOMIC DNA]</scope>
    <source>
        <strain evidence="2 3">KACC 22596</strain>
    </source>
</reference>
<accession>A0ABY4B564</accession>
<protein>
    <submittedName>
        <fullName evidence="2">Uncharacterized protein</fullName>
    </submittedName>
</protein>
<sequence>MEEPDEKPKPNKVEELKQSLRKWAMDENDKEREAEIDKLLKDAGVKPHPDEPANPS</sequence>
<evidence type="ECO:0000313" key="3">
    <source>
        <dbReference type="Proteomes" id="UP000831390"/>
    </source>
</evidence>
<dbReference type="RefSeq" id="WP_243512133.1">
    <property type="nucleotide sequence ID" value="NZ_CP094534.1"/>
</dbReference>
<dbReference type="Proteomes" id="UP000831390">
    <property type="component" value="Chromosome"/>
</dbReference>
<evidence type="ECO:0000313" key="2">
    <source>
        <dbReference type="EMBL" id="UOE32851.1"/>
    </source>
</evidence>
<gene>
    <name evidence="2" type="ORF">MTP16_17155</name>
</gene>
<organism evidence="2 3">
    <name type="scientific">Hymenobacter monticola</name>
    <dbReference type="NCBI Taxonomy" id="1705399"/>
    <lineage>
        <taxon>Bacteria</taxon>
        <taxon>Pseudomonadati</taxon>
        <taxon>Bacteroidota</taxon>
        <taxon>Cytophagia</taxon>
        <taxon>Cytophagales</taxon>
        <taxon>Hymenobacteraceae</taxon>
        <taxon>Hymenobacter</taxon>
    </lineage>
</organism>
<proteinExistence type="predicted"/>